<gene>
    <name evidence="3" type="ORF">Ciccas_011237</name>
</gene>
<keyword evidence="2" id="KW-0812">Transmembrane</keyword>
<evidence type="ECO:0000256" key="1">
    <source>
        <dbReference type="SAM" id="MobiDB-lite"/>
    </source>
</evidence>
<organism evidence="3 4">
    <name type="scientific">Cichlidogyrus casuarinus</name>
    <dbReference type="NCBI Taxonomy" id="1844966"/>
    <lineage>
        <taxon>Eukaryota</taxon>
        <taxon>Metazoa</taxon>
        <taxon>Spiralia</taxon>
        <taxon>Lophotrochozoa</taxon>
        <taxon>Platyhelminthes</taxon>
        <taxon>Monogenea</taxon>
        <taxon>Monopisthocotylea</taxon>
        <taxon>Dactylogyridea</taxon>
        <taxon>Ancyrocephalidae</taxon>
        <taxon>Cichlidogyrus</taxon>
    </lineage>
</organism>
<dbReference type="AlphaFoldDB" id="A0ABD2PRU6"/>
<keyword evidence="4" id="KW-1185">Reference proteome</keyword>
<keyword evidence="2" id="KW-0472">Membrane</keyword>
<name>A0ABD2PRU6_9PLAT</name>
<evidence type="ECO:0000313" key="3">
    <source>
        <dbReference type="EMBL" id="KAL3310201.1"/>
    </source>
</evidence>
<feature type="transmembrane region" description="Helical" evidence="2">
    <location>
        <begin position="111"/>
        <end position="131"/>
    </location>
</feature>
<comment type="caution">
    <text evidence="3">The sequence shown here is derived from an EMBL/GenBank/DDBJ whole genome shotgun (WGS) entry which is preliminary data.</text>
</comment>
<protein>
    <submittedName>
        <fullName evidence="3">Uncharacterized protein</fullName>
    </submittedName>
</protein>
<proteinExistence type="predicted"/>
<evidence type="ECO:0000313" key="4">
    <source>
        <dbReference type="Proteomes" id="UP001626550"/>
    </source>
</evidence>
<dbReference type="EMBL" id="JBJKFK010003153">
    <property type="protein sequence ID" value="KAL3310201.1"/>
    <property type="molecule type" value="Genomic_DNA"/>
</dbReference>
<reference evidence="3 4" key="1">
    <citation type="submission" date="2024-11" db="EMBL/GenBank/DDBJ databases">
        <title>Adaptive evolution of stress response genes in parasites aligns with host niche diversity.</title>
        <authorList>
            <person name="Hahn C."/>
            <person name="Resl P."/>
        </authorList>
    </citation>
    <scope>NUCLEOTIDE SEQUENCE [LARGE SCALE GENOMIC DNA]</scope>
    <source>
        <strain evidence="3">EGGRZ-B1_66</strain>
        <tissue evidence="3">Body</tissue>
    </source>
</reference>
<keyword evidence="2" id="KW-1133">Transmembrane helix</keyword>
<dbReference type="Proteomes" id="UP001626550">
    <property type="component" value="Unassembled WGS sequence"/>
</dbReference>
<accession>A0ABD2PRU6</accession>
<sequence length="270" mass="30222">MRLRGRASIPVYRAILQQLRYQPPDGQISLSTLFSLVCSGNQGSMVSNRLEKQLTVISNEDEQVLSPVGLAVESSGMDYFLDNVVSSSSGDVSRKEEVFHQVYKSKGVGTASLLASLTALLVVAVIGVLFLRNKLAKRRANYKWRVYETRNMPRREEPLLLPKLNVTGNPLLEDSQHMDDMDSVGVGRMLLRTTQQVYAPAPPPCIDHPCVRRELEGTAISSGSLSYDEDDQDDDQDEDGLIDHDDDEDEFQENYPLHTAYQNLDRESCV</sequence>
<feature type="compositionally biased region" description="Acidic residues" evidence="1">
    <location>
        <begin position="227"/>
        <end position="252"/>
    </location>
</feature>
<evidence type="ECO:0000256" key="2">
    <source>
        <dbReference type="SAM" id="Phobius"/>
    </source>
</evidence>
<feature type="region of interest" description="Disordered" evidence="1">
    <location>
        <begin position="222"/>
        <end position="270"/>
    </location>
</feature>